<proteinExistence type="predicted"/>
<comment type="caution">
    <text evidence="1">The sequence shown here is derived from an EMBL/GenBank/DDBJ whole genome shotgun (WGS) entry which is preliminary data.</text>
</comment>
<dbReference type="EMBL" id="LAZR01000095">
    <property type="protein sequence ID" value="KKN92309.1"/>
    <property type="molecule type" value="Genomic_DNA"/>
</dbReference>
<sequence length="85" mass="9819">MANTVALYYTLPWSQSEVVLDKDEWVICKSPTDYYAVWHRHDDRYGGGRNGPPYLARCGPTHCQDCSEPVPIETQGFLNLTNWKR</sequence>
<evidence type="ECO:0000313" key="1">
    <source>
        <dbReference type="EMBL" id="KKN92309.1"/>
    </source>
</evidence>
<organism evidence="1">
    <name type="scientific">marine sediment metagenome</name>
    <dbReference type="NCBI Taxonomy" id="412755"/>
    <lineage>
        <taxon>unclassified sequences</taxon>
        <taxon>metagenomes</taxon>
        <taxon>ecological metagenomes</taxon>
    </lineage>
</organism>
<reference evidence="1" key="1">
    <citation type="journal article" date="2015" name="Nature">
        <title>Complex archaea that bridge the gap between prokaryotes and eukaryotes.</title>
        <authorList>
            <person name="Spang A."/>
            <person name="Saw J.H."/>
            <person name="Jorgensen S.L."/>
            <person name="Zaremba-Niedzwiedzka K."/>
            <person name="Martijn J."/>
            <person name="Lind A.E."/>
            <person name="van Eijk R."/>
            <person name="Schleper C."/>
            <person name="Guy L."/>
            <person name="Ettema T.J."/>
        </authorList>
    </citation>
    <scope>NUCLEOTIDE SEQUENCE</scope>
</reference>
<accession>A0A0F9UL03</accession>
<gene>
    <name evidence="1" type="ORF">LCGC14_0208000</name>
</gene>
<protein>
    <submittedName>
        <fullName evidence="1">Uncharacterized protein</fullName>
    </submittedName>
</protein>
<dbReference type="AlphaFoldDB" id="A0A0F9UL03"/>
<name>A0A0F9UL03_9ZZZZ</name>